<evidence type="ECO:0000313" key="7">
    <source>
        <dbReference type="Proteomes" id="UP000694388"/>
    </source>
</evidence>
<sequence length="771" mass="83427">MKEPPPAHHPPQSPPHEEANPKVVKRGEADCRLFFSTELANRAAEAVCQGHVDSILTFHRQEKTAHTKLVQPQNAQALSTAVPLFVQSQSAPANQAASPHSHNAPLTPIEAPLPSSSSHSSSPSPSISPRPSMPMNPEGLSQEQLQHRELSLQKLRHIHRMLFPQQGERPREADKEGDREGEKRRTPASLNPPGLVVPQALTTLTAQSVPSASSNPGLDLTSQIRQQDLLQPTCTPTTQQNWGHRPPRRQFEDPLQAMQLQARVLNFTEMPNPSGHLNADQLAWLHLQREFYEEKRRRQKHGSRLHMQQNRPPPPPYRLLDPGDASFVTGPDMNLELRAQGPNVAMGCRVRSEMGQDYTMEQQLATASVLGMPPSQTCNYQQLQYLNLQQQQQQRQNFSPKFFANGTVFISPVRSMLAEEFLRSSPRPYARPPARFAEPSGIVFPECHEAALEQPVVLGVGRHGESGPRPEALVRAAGRRILTLQLPVSPGVSGGAGGHVSPIVHTPSGVGLISGPSIRSPALLPHSPSLLHSPISGSLPAWGGSPHQSPGPMPTPIHSPGPSRESQQLMNLAPNCFQQLLKTTESGNMATCSVGRERQEDELSPLTPASLQHPLSLMSRMSQFALPSGAPLFHDAIKTIASSEEEGGAGMDGREGASPTLVASQLSPPIPIIRSGASGLPEFDLTLIMPAERPSQTLQYFPTGSTLPGPQAPQHPGHFASSTYSCHPFPAGAPGAAPFPPGGHPPLRPEHSRQRRASPGLSRMAAPRDAG</sequence>
<dbReference type="Proteomes" id="UP000694388">
    <property type="component" value="Unplaced"/>
</dbReference>
<accession>A0A8C4WUY8</accession>
<feature type="compositionally biased region" description="Pro residues" evidence="4">
    <location>
        <begin position="549"/>
        <end position="559"/>
    </location>
</feature>
<dbReference type="PANTHER" id="PTHR15185">
    <property type="entry name" value="BCL9"/>
    <property type="match status" value="1"/>
</dbReference>
<evidence type="ECO:0000313" key="6">
    <source>
        <dbReference type="Ensembl" id="ENSEBUP00000012318.1"/>
    </source>
</evidence>
<dbReference type="Ensembl" id="ENSEBUT00000012895.1">
    <property type="protein sequence ID" value="ENSEBUP00000012318.1"/>
    <property type="gene ID" value="ENSEBUG00000007855.1"/>
</dbReference>
<feature type="compositionally biased region" description="Pro residues" evidence="4">
    <location>
        <begin position="737"/>
        <end position="746"/>
    </location>
</feature>
<reference evidence="6" key="1">
    <citation type="submission" date="2025-08" db="UniProtKB">
        <authorList>
            <consortium name="Ensembl"/>
        </authorList>
    </citation>
    <scope>IDENTIFICATION</scope>
</reference>
<reference evidence="6" key="2">
    <citation type="submission" date="2025-09" db="UniProtKB">
        <authorList>
            <consortium name="Ensembl"/>
        </authorList>
    </citation>
    <scope>IDENTIFICATION</scope>
</reference>
<evidence type="ECO:0000259" key="5">
    <source>
        <dbReference type="Pfam" id="PF11502"/>
    </source>
</evidence>
<feature type="region of interest" description="Disordered" evidence="4">
    <location>
        <begin position="162"/>
        <end position="195"/>
    </location>
</feature>
<feature type="region of interest" description="Disordered" evidence="4">
    <location>
        <begin position="698"/>
        <end position="771"/>
    </location>
</feature>
<keyword evidence="7" id="KW-1185">Reference proteome</keyword>
<feature type="compositionally biased region" description="Basic and acidic residues" evidence="4">
    <location>
        <begin position="168"/>
        <end position="185"/>
    </location>
</feature>
<feature type="compositionally biased region" description="Polar residues" evidence="4">
    <location>
        <begin position="698"/>
        <end position="708"/>
    </location>
</feature>
<comment type="subcellular location">
    <subcellularLocation>
        <location evidence="1">Nucleus</location>
    </subcellularLocation>
</comment>
<dbReference type="Pfam" id="PF11502">
    <property type="entry name" value="BCL9"/>
    <property type="match status" value="1"/>
</dbReference>
<organism evidence="6 7">
    <name type="scientific">Eptatretus burgeri</name>
    <name type="common">Inshore hagfish</name>
    <dbReference type="NCBI Taxonomy" id="7764"/>
    <lineage>
        <taxon>Eukaryota</taxon>
        <taxon>Metazoa</taxon>
        <taxon>Chordata</taxon>
        <taxon>Craniata</taxon>
        <taxon>Vertebrata</taxon>
        <taxon>Cyclostomata</taxon>
        <taxon>Myxini</taxon>
        <taxon>Myxiniformes</taxon>
        <taxon>Myxinidae</taxon>
        <taxon>Eptatretinae</taxon>
        <taxon>Eptatretus</taxon>
    </lineage>
</organism>
<comment type="similarity">
    <text evidence="2">Belongs to the BCL9 family.</text>
</comment>
<dbReference type="Gene3D" id="3.30.40.10">
    <property type="entry name" value="Zinc/RING finger domain, C3HC4 (zinc finger)"/>
    <property type="match status" value="1"/>
</dbReference>
<dbReference type="GO" id="GO:0060070">
    <property type="term" value="P:canonical Wnt signaling pathway"/>
    <property type="evidence" value="ECO:0007669"/>
    <property type="project" value="InterPro"/>
</dbReference>
<dbReference type="AlphaFoldDB" id="A0A8C4WUY8"/>
<dbReference type="GO" id="GO:0008013">
    <property type="term" value="F:beta-catenin binding"/>
    <property type="evidence" value="ECO:0007669"/>
    <property type="project" value="InterPro"/>
</dbReference>
<feature type="region of interest" description="Disordered" evidence="4">
    <location>
        <begin position="535"/>
        <end position="567"/>
    </location>
</feature>
<feature type="compositionally biased region" description="Basic and acidic residues" evidence="4">
    <location>
        <begin position="15"/>
        <end position="24"/>
    </location>
</feature>
<dbReference type="InterPro" id="IPR015668">
    <property type="entry name" value="Bcl-9/Bcl-9l"/>
</dbReference>
<keyword evidence="3" id="KW-0539">Nucleus</keyword>
<protein>
    <recommendedName>
        <fullName evidence="5">B-cell lymphoma 9 beta-catenin binding domain-containing protein</fullName>
    </recommendedName>
</protein>
<evidence type="ECO:0000256" key="3">
    <source>
        <dbReference type="ARBA" id="ARBA00023242"/>
    </source>
</evidence>
<feature type="compositionally biased region" description="Low complexity" evidence="4">
    <location>
        <begin position="90"/>
        <end position="102"/>
    </location>
</feature>
<evidence type="ECO:0000256" key="4">
    <source>
        <dbReference type="SAM" id="MobiDB-lite"/>
    </source>
</evidence>
<dbReference type="InterPro" id="IPR024670">
    <property type="entry name" value="BCL9_beta-catenin-bd_dom"/>
</dbReference>
<feature type="region of interest" description="Disordered" evidence="4">
    <location>
        <begin position="295"/>
        <end position="318"/>
    </location>
</feature>
<name>A0A8C4WUY8_EPTBU</name>
<feature type="compositionally biased region" description="Low complexity" evidence="4">
    <location>
        <begin position="112"/>
        <end position="125"/>
    </location>
</feature>
<feature type="region of interest" description="Disordered" evidence="4">
    <location>
        <begin position="90"/>
        <end position="145"/>
    </location>
</feature>
<dbReference type="PANTHER" id="PTHR15185:SF6">
    <property type="entry name" value="B-CELL LYMPHOMA 9 BETA-CATENIN BINDING DOMAIN-CONTAINING PROTEIN"/>
    <property type="match status" value="1"/>
</dbReference>
<dbReference type="InterPro" id="IPR013083">
    <property type="entry name" value="Znf_RING/FYVE/PHD"/>
</dbReference>
<evidence type="ECO:0000256" key="2">
    <source>
        <dbReference type="ARBA" id="ARBA00009200"/>
    </source>
</evidence>
<feature type="region of interest" description="Disordered" evidence="4">
    <location>
        <begin position="1"/>
        <end position="24"/>
    </location>
</feature>
<dbReference type="GO" id="GO:1990907">
    <property type="term" value="C:beta-catenin-TCF complex"/>
    <property type="evidence" value="ECO:0007669"/>
    <property type="project" value="TreeGrafter"/>
</dbReference>
<proteinExistence type="inferred from homology"/>
<evidence type="ECO:0000256" key="1">
    <source>
        <dbReference type="ARBA" id="ARBA00004123"/>
    </source>
</evidence>
<dbReference type="GO" id="GO:0045944">
    <property type="term" value="P:positive regulation of transcription by RNA polymerase II"/>
    <property type="evidence" value="ECO:0007669"/>
    <property type="project" value="TreeGrafter"/>
</dbReference>
<dbReference type="GO" id="GO:0003713">
    <property type="term" value="F:transcription coactivator activity"/>
    <property type="evidence" value="ECO:0007669"/>
    <property type="project" value="InterPro"/>
</dbReference>
<feature type="domain" description="B-cell lymphoma 9 beta-catenin binding" evidence="5">
    <location>
        <begin position="139"/>
        <end position="165"/>
    </location>
</feature>
<feature type="compositionally biased region" description="Low complexity" evidence="4">
    <location>
        <begin position="727"/>
        <end position="736"/>
    </location>
</feature>